<accession>A0AB37U8X8</accession>
<protein>
    <recommendedName>
        <fullName evidence="1">CHASE2 domain-containing protein</fullName>
    </recommendedName>
</protein>
<comment type="caution">
    <text evidence="2">The sequence shown here is derived from an EMBL/GenBank/DDBJ whole genome shotgun (WGS) entry which is preliminary data.</text>
</comment>
<dbReference type="EMBL" id="RSCK01000229">
    <property type="protein sequence ID" value="RUS93450.1"/>
    <property type="molecule type" value="Genomic_DNA"/>
</dbReference>
<proteinExistence type="predicted"/>
<dbReference type="InterPro" id="IPR007890">
    <property type="entry name" value="CHASE2"/>
</dbReference>
<gene>
    <name evidence="2" type="ORF">DSM107010_72580</name>
</gene>
<evidence type="ECO:0000259" key="1">
    <source>
        <dbReference type="Pfam" id="PF05226"/>
    </source>
</evidence>
<feature type="domain" description="CHASE2" evidence="1">
    <location>
        <begin position="13"/>
        <end position="156"/>
    </location>
</feature>
<organism evidence="2 3">
    <name type="scientific">Chroococcidiopsis cubana SAG 39.79</name>
    <dbReference type="NCBI Taxonomy" id="388085"/>
    <lineage>
        <taxon>Bacteria</taxon>
        <taxon>Bacillati</taxon>
        <taxon>Cyanobacteriota</taxon>
        <taxon>Cyanophyceae</taxon>
        <taxon>Chroococcidiopsidales</taxon>
        <taxon>Chroococcidiopsidaceae</taxon>
        <taxon>Chroococcidiopsis</taxon>
    </lineage>
</organism>
<name>A0AB37U8X8_9CYAN</name>
<reference evidence="2 3" key="1">
    <citation type="journal article" date="2019" name="Genome Biol. Evol.">
        <title>Day and night: Metabolic profiles and evolutionary relationships of six axenic non-marine cyanobacteria.</title>
        <authorList>
            <person name="Will S.E."/>
            <person name="Henke P."/>
            <person name="Boedeker C."/>
            <person name="Huang S."/>
            <person name="Brinkmann H."/>
            <person name="Rohde M."/>
            <person name="Jarek M."/>
            <person name="Friedl T."/>
            <person name="Seufert S."/>
            <person name="Schumacher M."/>
            <person name="Overmann J."/>
            <person name="Neumann-Schaal M."/>
            <person name="Petersen J."/>
        </authorList>
    </citation>
    <scope>NUCLEOTIDE SEQUENCE [LARGE SCALE GENOMIC DNA]</scope>
    <source>
        <strain evidence="2 3">SAG 39.79</strain>
    </source>
</reference>
<dbReference type="Proteomes" id="UP000282574">
    <property type="component" value="Unassembled WGS sequence"/>
</dbReference>
<keyword evidence="3" id="KW-1185">Reference proteome</keyword>
<evidence type="ECO:0000313" key="3">
    <source>
        <dbReference type="Proteomes" id="UP000282574"/>
    </source>
</evidence>
<sequence>MDINPKSACVTNVSFSFQVARTCLAAEGIQPQRTGKGWRLGNVIFRQLEPNTGGYRQLDALGYQILLNYRAADPVAQQVTLDEILSGSLDAQLPLLVKKRIVLIGTTAKSFKDYFPTPYSSDNESEELPGVAIHAHMTSQILSTVLDDRPLLWWLPL</sequence>
<dbReference type="Pfam" id="PF05226">
    <property type="entry name" value="CHASE2"/>
    <property type="match status" value="1"/>
</dbReference>
<evidence type="ECO:0000313" key="2">
    <source>
        <dbReference type="EMBL" id="RUS93450.1"/>
    </source>
</evidence>
<dbReference type="AlphaFoldDB" id="A0AB37U8X8"/>